<keyword evidence="6" id="KW-1185">Reference proteome</keyword>
<evidence type="ECO:0000313" key="5">
    <source>
        <dbReference type="EMBL" id="KAK9703688.1"/>
    </source>
</evidence>
<dbReference type="InterPro" id="IPR017459">
    <property type="entry name" value="Glycosyl_Trfase_fam3_N_dom"/>
</dbReference>
<gene>
    <name evidence="5" type="primary">TRP4_2</name>
    <name evidence="5" type="ORF">K7432_010600</name>
</gene>
<feature type="domain" description="Glycosyl transferase family 3 N-terminal" evidence="4">
    <location>
        <begin position="13"/>
        <end position="77"/>
    </location>
</feature>
<dbReference type="Gene3D" id="3.40.1030.10">
    <property type="entry name" value="Nucleoside phosphorylase/phosphoribosyltransferase catalytic domain"/>
    <property type="match status" value="1"/>
</dbReference>
<evidence type="ECO:0000313" key="6">
    <source>
        <dbReference type="Proteomes" id="UP001479436"/>
    </source>
</evidence>
<dbReference type="NCBIfam" id="TIGR01245">
    <property type="entry name" value="trpD"/>
    <property type="match status" value="1"/>
</dbReference>
<keyword evidence="1 5" id="KW-0328">Glycosyltransferase</keyword>
<dbReference type="Pfam" id="PF00591">
    <property type="entry name" value="Glycos_transf_3"/>
    <property type="match status" value="1"/>
</dbReference>
<dbReference type="InterPro" id="IPR035902">
    <property type="entry name" value="Nuc_phospho_transferase"/>
</dbReference>
<dbReference type="EMBL" id="JASJQH010007616">
    <property type="protein sequence ID" value="KAK9703688.1"/>
    <property type="molecule type" value="Genomic_DNA"/>
</dbReference>
<dbReference type="SUPFAM" id="SSF52418">
    <property type="entry name" value="Nucleoside phosphorylase/phosphoribosyltransferase catalytic domain"/>
    <property type="match status" value="1"/>
</dbReference>
<sequence>MTSATSKNNATQAIIKTLVHTPDAFTPEMAKTAITEIMEQRATAAQMAAFLVSLRLQHLDRKPEIVAACATVMRDHALYVDFSSHPQLTSSIVDIVGTGGDGHNTFNVSTSAAIIAAGAGSKVAKHGNRASSSSSGSADLLESLSCVLENVTPSKVPEIIDSSNFCFLFSQIYHPAMRHISAARKEIGVPTIFNILGPLSSPAKPARIVLGVHSYYLGKLVAESLKLMGVEKAFVVNGAEGLDEISPELETHLWELSNGEITERKISPDDFGLPRHSLSSVAGGDSTYNAKILNEILDNNYEGPILDFILINTSALLVLDEKAPDFKQGVALARESIRSGKAKEVLKAFALATQSS</sequence>
<dbReference type="Proteomes" id="UP001479436">
    <property type="component" value="Unassembled WGS sequence"/>
</dbReference>
<dbReference type="PANTHER" id="PTHR43285:SF2">
    <property type="entry name" value="ANTHRANILATE PHOSPHORIBOSYLTRANSFERASE"/>
    <property type="match status" value="1"/>
</dbReference>
<protein>
    <submittedName>
        <fullName evidence="5">Anthranilate phosphoribosyltransferase</fullName>
        <ecNumber evidence="5">2.4.2.18</ecNumber>
    </submittedName>
</protein>
<organism evidence="5 6">
    <name type="scientific">Basidiobolus ranarum</name>
    <dbReference type="NCBI Taxonomy" id="34480"/>
    <lineage>
        <taxon>Eukaryota</taxon>
        <taxon>Fungi</taxon>
        <taxon>Fungi incertae sedis</taxon>
        <taxon>Zoopagomycota</taxon>
        <taxon>Entomophthoromycotina</taxon>
        <taxon>Basidiobolomycetes</taxon>
        <taxon>Basidiobolales</taxon>
        <taxon>Basidiobolaceae</taxon>
        <taxon>Basidiobolus</taxon>
    </lineage>
</organism>
<dbReference type="InterPro" id="IPR000312">
    <property type="entry name" value="Glycosyl_Trfase_fam3"/>
</dbReference>
<keyword evidence="2 5" id="KW-0808">Transferase</keyword>
<dbReference type="PANTHER" id="PTHR43285">
    <property type="entry name" value="ANTHRANILATE PHOSPHORIBOSYLTRANSFERASE"/>
    <property type="match status" value="1"/>
</dbReference>
<evidence type="ECO:0000256" key="1">
    <source>
        <dbReference type="ARBA" id="ARBA00022676"/>
    </source>
</evidence>
<accession>A0ABR2VVB4</accession>
<dbReference type="HAMAP" id="MF_00211">
    <property type="entry name" value="TrpD"/>
    <property type="match status" value="1"/>
</dbReference>
<dbReference type="GO" id="GO:0004048">
    <property type="term" value="F:anthranilate phosphoribosyltransferase activity"/>
    <property type="evidence" value="ECO:0007669"/>
    <property type="project" value="UniProtKB-EC"/>
</dbReference>
<dbReference type="Pfam" id="PF02885">
    <property type="entry name" value="Glycos_trans_3N"/>
    <property type="match status" value="1"/>
</dbReference>
<dbReference type="Gene3D" id="1.20.970.10">
    <property type="entry name" value="Transferase, Pyrimidine Nucleoside Phosphorylase, Chain C"/>
    <property type="match status" value="1"/>
</dbReference>
<name>A0ABR2VVB4_9FUNG</name>
<dbReference type="EC" id="2.4.2.18" evidence="5"/>
<dbReference type="InterPro" id="IPR036320">
    <property type="entry name" value="Glycosyl_Trfase_fam3_N_dom_sf"/>
</dbReference>
<comment type="caution">
    <text evidence="5">The sequence shown here is derived from an EMBL/GenBank/DDBJ whole genome shotgun (WGS) entry which is preliminary data.</text>
</comment>
<dbReference type="InterPro" id="IPR005940">
    <property type="entry name" value="Anthranilate_Pribosyl_Tfrase"/>
</dbReference>
<reference evidence="5 6" key="1">
    <citation type="submission" date="2023-04" db="EMBL/GenBank/DDBJ databases">
        <title>Genome of Basidiobolus ranarum AG-B5.</title>
        <authorList>
            <person name="Stajich J.E."/>
            <person name="Carter-House D."/>
            <person name="Gryganskyi A."/>
        </authorList>
    </citation>
    <scope>NUCLEOTIDE SEQUENCE [LARGE SCALE GENOMIC DNA]</scope>
    <source>
        <strain evidence="5 6">AG-B5</strain>
    </source>
</reference>
<proteinExistence type="inferred from homology"/>
<evidence type="ECO:0000259" key="4">
    <source>
        <dbReference type="Pfam" id="PF02885"/>
    </source>
</evidence>
<evidence type="ECO:0000256" key="2">
    <source>
        <dbReference type="ARBA" id="ARBA00022679"/>
    </source>
</evidence>
<evidence type="ECO:0000259" key="3">
    <source>
        <dbReference type="Pfam" id="PF00591"/>
    </source>
</evidence>
<dbReference type="SUPFAM" id="SSF47648">
    <property type="entry name" value="Nucleoside phosphorylase/phosphoribosyltransferase N-terminal domain"/>
    <property type="match status" value="1"/>
</dbReference>
<feature type="domain" description="Glycosyl transferase family 3" evidence="3">
    <location>
        <begin position="91"/>
        <end position="342"/>
    </location>
</feature>